<protein>
    <recommendedName>
        <fullName evidence="6">UDP-3-O-acylglucosamine N-acyltransferase</fullName>
        <ecNumber evidence="6">2.3.1.191</ecNumber>
    </recommendedName>
</protein>
<keyword evidence="9" id="KW-1185">Reference proteome</keyword>
<dbReference type="GO" id="GO:0016410">
    <property type="term" value="F:N-acyltransferase activity"/>
    <property type="evidence" value="ECO:0007669"/>
    <property type="project" value="InterPro"/>
</dbReference>
<dbReference type="EC" id="2.3.1.191" evidence="6"/>
<gene>
    <name evidence="6 8" type="primary">lpxD</name>
    <name evidence="8" type="ORF">KOR34_26460</name>
</gene>
<evidence type="ECO:0000256" key="1">
    <source>
        <dbReference type="ARBA" id="ARBA00022516"/>
    </source>
</evidence>
<sequence>MTRPSAATLGQLAELVSGRLVGDPQTPIHSAHPLDDAVEGCLTLADNDLRVGSLPGSPAAAAVAPTGSDLAGMPGILVDDVHQAFAAVVGYFRPARATKRVALHPTAVVAESARIDATAQVLAGVVIGEDSVIGPGVVIYPNTVVGAGCRIGAETQLFANVTLYDDVTVGERCLIHSGAVLGAYGFGYSQQEGRHVLSAQLGSVEIGDDVDVGAGATIDRGVYGPTRVGPGTKIDNLVQIAHNCQIGRYNLICSQVGIAGSTSTGDYVVMGGQVGVRDHVTIGDGAVLGAMAGVSNHVAAGAKMLGAPAVPERVQKLQFAAIAKLPAMRKEFKKLRQLVAELEDAVNGPQPRTASESAASDRAA</sequence>
<comment type="similarity">
    <text evidence="6">Belongs to the transferase hexapeptide repeat family. LpxD subfamily.</text>
</comment>
<dbReference type="CDD" id="cd03352">
    <property type="entry name" value="LbH_LpxD"/>
    <property type="match status" value="1"/>
</dbReference>
<evidence type="ECO:0000256" key="7">
    <source>
        <dbReference type="SAM" id="MobiDB-lite"/>
    </source>
</evidence>
<dbReference type="InterPro" id="IPR001451">
    <property type="entry name" value="Hexapep"/>
</dbReference>
<comment type="pathway">
    <text evidence="6">Bacterial outer membrane biogenesis; LPS lipid A biosynthesis.</text>
</comment>
<keyword evidence="1 6" id="KW-0444">Lipid biosynthesis</keyword>
<comment type="caution">
    <text evidence="8">The sequence shown here is derived from an EMBL/GenBank/DDBJ whole genome shotgun (WGS) entry which is preliminary data.</text>
</comment>
<dbReference type="GO" id="GO:0009245">
    <property type="term" value="P:lipid A biosynthetic process"/>
    <property type="evidence" value="ECO:0007669"/>
    <property type="project" value="UniProtKB-UniRule"/>
</dbReference>
<dbReference type="EMBL" id="SIHJ01000001">
    <property type="protein sequence ID" value="TWT37685.1"/>
    <property type="molecule type" value="Genomic_DNA"/>
</dbReference>
<dbReference type="Gene3D" id="2.160.10.10">
    <property type="entry name" value="Hexapeptide repeat proteins"/>
    <property type="match status" value="1"/>
</dbReference>
<dbReference type="NCBIfam" id="TIGR01853">
    <property type="entry name" value="lipid_A_lpxD"/>
    <property type="match status" value="1"/>
</dbReference>
<dbReference type="Pfam" id="PF00132">
    <property type="entry name" value="Hexapep"/>
    <property type="match status" value="2"/>
</dbReference>
<comment type="subunit">
    <text evidence="6">Homotrimer.</text>
</comment>
<evidence type="ECO:0000256" key="6">
    <source>
        <dbReference type="HAMAP-Rule" id="MF_00523"/>
    </source>
</evidence>
<evidence type="ECO:0000256" key="5">
    <source>
        <dbReference type="ARBA" id="ARBA00023315"/>
    </source>
</evidence>
<dbReference type="PANTHER" id="PTHR43378">
    <property type="entry name" value="UDP-3-O-ACYLGLUCOSAMINE N-ACYLTRANSFERASE"/>
    <property type="match status" value="1"/>
</dbReference>
<dbReference type="GO" id="GO:0016020">
    <property type="term" value="C:membrane"/>
    <property type="evidence" value="ECO:0007669"/>
    <property type="project" value="GOC"/>
</dbReference>
<evidence type="ECO:0000256" key="2">
    <source>
        <dbReference type="ARBA" id="ARBA00022556"/>
    </source>
</evidence>
<evidence type="ECO:0000256" key="3">
    <source>
        <dbReference type="ARBA" id="ARBA00022679"/>
    </source>
</evidence>
<keyword evidence="5 6" id="KW-0012">Acyltransferase</keyword>
<dbReference type="Gene3D" id="3.40.1390.10">
    <property type="entry name" value="MurE/MurF, N-terminal domain"/>
    <property type="match status" value="1"/>
</dbReference>
<feature type="active site" description="Proton acceptor" evidence="6">
    <location>
        <position position="242"/>
    </location>
</feature>
<comment type="catalytic activity">
    <reaction evidence="6">
        <text>a UDP-3-O-[(3R)-3-hydroxyacyl]-alpha-D-glucosamine + a (3R)-hydroxyacyl-[ACP] = a UDP-2-N,3-O-bis[(3R)-3-hydroxyacyl]-alpha-D-glucosamine + holo-[ACP] + H(+)</text>
        <dbReference type="Rhea" id="RHEA:53836"/>
        <dbReference type="Rhea" id="RHEA-COMP:9685"/>
        <dbReference type="Rhea" id="RHEA-COMP:9945"/>
        <dbReference type="ChEBI" id="CHEBI:15378"/>
        <dbReference type="ChEBI" id="CHEBI:64479"/>
        <dbReference type="ChEBI" id="CHEBI:78827"/>
        <dbReference type="ChEBI" id="CHEBI:137740"/>
        <dbReference type="ChEBI" id="CHEBI:137748"/>
        <dbReference type="EC" id="2.3.1.191"/>
    </reaction>
</comment>
<proteinExistence type="inferred from homology"/>
<keyword evidence="3 6" id="KW-0808">Transferase</keyword>
<name>A0A5C5VIS6_9BACT</name>
<dbReference type="NCBIfam" id="NF002060">
    <property type="entry name" value="PRK00892.1"/>
    <property type="match status" value="1"/>
</dbReference>
<organism evidence="8 9">
    <name type="scientific">Posidoniimonas corsicana</name>
    <dbReference type="NCBI Taxonomy" id="1938618"/>
    <lineage>
        <taxon>Bacteria</taxon>
        <taxon>Pseudomonadati</taxon>
        <taxon>Planctomycetota</taxon>
        <taxon>Planctomycetia</taxon>
        <taxon>Pirellulales</taxon>
        <taxon>Lacipirellulaceae</taxon>
        <taxon>Posidoniimonas</taxon>
    </lineage>
</organism>
<dbReference type="RefSeq" id="WP_146565000.1">
    <property type="nucleotide sequence ID" value="NZ_SIHJ01000001.1"/>
</dbReference>
<keyword evidence="2 6" id="KW-0441">Lipid A biosynthesis</keyword>
<dbReference type="SUPFAM" id="SSF51161">
    <property type="entry name" value="Trimeric LpxA-like enzymes"/>
    <property type="match status" value="1"/>
</dbReference>
<keyword evidence="4 6" id="KW-0443">Lipid metabolism</keyword>
<dbReference type="HAMAP" id="MF_00523">
    <property type="entry name" value="LpxD"/>
    <property type="match status" value="1"/>
</dbReference>
<dbReference type="UniPathway" id="UPA00973"/>
<dbReference type="GO" id="GO:0103118">
    <property type="term" value="F:UDP-3-O-[(3R)-3-hydroxyacyl]-glucosamine N-acyltransferase activity"/>
    <property type="evidence" value="ECO:0007669"/>
    <property type="project" value="UniProtKB-EC"/>
</dbReference>
<dbReference type="PANTHER" id="PTHR43378:SF2">
    <property type="entry name" value="UDP-3-O-ACYLGLUCOSAMINE N-ACYLTRANSFERASE 1, MITOCHONDRIAL-RELATED"/>
    <property type="match status" value="1"/>
</dbReference>
<keyword evidence="6" id="KW-0677">Repeat</keyword>
<reference evidence="8 9" key="1">
    <citation type="submission" date="2019-02" db="EMBL/GenBank/DDBJ databases">
        <title>Deep-cultivation of Planctomycetes and their phenomic and genomic characterization uncovers novel biology.</title>
        <authorList>
            <person name="Wiegand S."/>
            <person name="Jogler M."/>
            <person name="Boedeker C."/>
            <person name="Pinto D."/>
            <person name="Vollmers J."/>
            <person name="Rivas-Marin E."/>
            <person name="Kohn T."/>
            <person name="Peeters S.H."/>
            <person name="Heuer A."/>
            <person name="Rast P."/>
            <person name="Oberbeckmann S."/>
            <person name="Bunk B."/>
            <person name="Jeske O."/>
            <person name="Meyerdierks A."/>
            <person name="Storesund J.E."/>
            <person name="Kallscheuer N."/>
            <person name="Luecker S."/>
            <person name="Lage O.M."/>
            <person name="Pohl T."/>
            <person name="Merkel B.J."/>
            <person name="Hornburger P."/>
            <person name="Mueller R.-W."/>
            <person name="Bruemmer F."/>
            <person name="Labrenz M."/>
            <person name="Spormann A.M."/>
            <person name="Op Den Camp H."/>
            <person name="Overmann J."/>
            <person name="Amann R."/>
            <person name="Jetten M.S.M."/>
            <person name="Mascher T."/>
            <person name="Medema M.H."/>
            <person name="Devos D.P."/>
            <person name="Kaster A.-K."/>
            <person name="Ovreas L."/>
            <person name="Rohde M."/>
            <person name="Galperin M.Y."/>
            <person name="Jogler C."/>
        </authorList>
    </citation>
    <scope>NUCLEOTIDE SEQUENCE [LARGE SCALE GENOMIC DNA]</scope>
    <source>
        <strain evidence="8 9">KOR34</strain>
    </source>
</reference>
<dbReference type="Pfam" id="PF14602">
    <property type="entry name" value="Hexapep_2"/>
    <property type="match status" value="1"/>
</dbReference>
<accession>A0A5C5VIS6</accession>
<evidence type="ECO:0000256" key="4">
    <source>
        <dbReference type="ARBA" id="ARBA00023098"/>
    </source>
</evidence>
<dbReference type="Proteomes" id="UP000316714">
    <property type="component" value="Unassembled WGS sequence"/>
</dbReference>
<dbReference type="OrthoDB" id="9784739at2"/>
<comment type="function">
    <text evidence="6">Catalyzes the N-acylation of UDP-3-O-acylglucosamine using 3-hydroxyacyl-ACP as the acyl donor. Is involved in the biosynthesis of lipid A, a phosphorylated glycolipid that anchors the lipopolysaccharide to the outer membrane of the cell.</text>
</comment>
<dbReference type="AlphaFoldDB" id="A0A5C5VIS6"/>
<dbReference type="InterPro" id="IPR007691">
    <property type="entry name" value="LpxD"/>
</dbReference>
<feature type="region of interest" description="Disordered" evidence="7">
    <location>
        <begin position="345"/>
        <end position="364"/>
    </location>
</feature>
<evidence type="ECO:0000313" key="9">
    <source>
        <dbReference type="Proteomes" id="UP000316714"/>
    </source>
</evidence>
<evidence type="ECO:0000313" key="8">
    <source>
        <dbReference type="EMBL" id="TWT37685.1"/>
    </source>
</evidence>
<dbReference type="InterPro" id="IPR011004">
    <property type="entry name" value="Trimer_LpxA-like_sf"/>
</dbReference>